<accession>A0A381X5B3</accession>
<dbReference type="SUPFAM" id="SSF53383">
    <property type="entry name" value="PLP-dependent transferases"/>
    <property type="match status" value="1"/>
</dbReference>
<name>A0A381X5B3_9ZZZZ</name>
<gene>
    <name evidence="3" type="ORF">METZ01_LOCUS112257</name>
</gene>
<comment type="similarity">
    <text evidence="2">Belongs to the DegT/DnrJ/EryC1 family.</text>
</comment>
<dbReference type="Gene3D" id="3.90.1150.10">
    <property type="entry name" value="Aspartate Aminotransferase, domain 1"/>
    <property type="match status" value="1"/>
</dbReference>
<reference evidence="3" key="1">
    <citation type="submission" date="2018-05" db="EMBL/GenBank/DDBJ databases">
        <authorList>
            <person name="Lanie J.A."/>
            <person name="Ng W.-L."/>
            <person name="Kazmierczak K.M."/>
            <person name="Andrzejewski T.M."/>
            <person name="Davidsen T.M."/>
            <person name="Wayne K.J."/>
            <person name="Tettelin H."/>
            <person name="Glass J.I."/>
            <person name="Rusch D."/>
            <person name="Podicherti R."/>
            <person name="Tsui H.-C.T."/>
            <person name="Winkler M.E."/>
        </authorList>
    </citation>
    <scope>NUCLEOTIDE SEQUENCE</scope>
</reference>
<dbReference type="CDD" id="cd00616">
    <property type="entry name" value="AHBA_syn"/>
    <property type="match status" value="1"/>
</dbReference>
<evidence type="ECO:0008006" key="4">
    <source>
        <dbReference type="Google" id="ProtNLM"/>
    </source>
</evidence>
<dbReference type="PIRSF" id="PIRSF000390">
    <property type="entry name" value="PLP_StrS"/>
    <property type="match status" value="1"/>
</dbReference>
<protein>
    <recommendedName>
        <fullName evidence="4">Erythromycin biosynthesis sensory transduction protein eryC1</fullName>
    </recommendedName>
</protein>
<dbReference type="Pfam" id="PF01041">
    <property type="entry name" value="DegT_DnrJ_EryC1"/>
    <property type="match status" value="1"/>
</dbReference>
<evidence type="ECO:0000256" key="1">
    <source>
        <dbReference type="ARBA" id="ARBA00022898"/>
    </source>
</evidence>
<evidence type="ECO:0000313" key="3">
    <source>
        <dbReference type="EMBL" id="SVA59403.1"/>
    </source>
</evidence>
<dbReference type="PANTHER" id="PTHR30244:SF36">
    <property type="entry name" value="3-OXO-GLUCOSE-6-PHOSPHATE:GLUTAMATE AMINOTRANSFERASE"/>
    <property type="match status" value="1"/>
</dbReference>
<dbReference type="EMBL" id="UINC01013810">
    <property type="protein sequence ID" value="SVA59403.1"/>
    <property type="molecule type" value="Genomic_DNA"/>
</dbReference>
<dbReference type="PANTHER" id="PTHR30244">
    <property type="entry name" value="TRANSAMINASE"/>
    <property type="match status" value="1"/>
</dbReference>
<keyword evidence="1" id="KW-0663">Pyridoxal phosphate</keyword>
<dbReference type="InterPro" id="IPR015421">
    <property type="entry name" value="PyrdxlP-dep_Trfase_major"/>
</dbReference>
<proteinExistence type="inferred from homology"/>
<dbReference type="AlphaFoldDB" id="A0A381X5B3"/>
<dbReference type="InterPro" id="IPR015422">
    <property type="entry name" value="PyrdxlP-dep_Trfase_small"/>
</dbReference>
<dbReference type="GO" id="GO:0030170">
    <property type="term" value="F:pyridoxal phosphate binding"/>
    <property type="evidence" value="ECO:0007669"/>
    <property type="project" value="TreeGrafter"/>
</dbReference>
<evidence type="ECO:0000256" key="2">
    <source>
        <dbReference type="ARBA" id="ARBA00037999"/>
    </source>
</evidence>
<dbReference type="Gene3D" id="3.40.640.10">
    <property type="entry name" value="Type I PLP-dependent aspartate aminotransferase-like (Major domain)"/>
    <property type="match status" value="1"/>
</dbReference>
<dbReference type="GO" id="GO:0000271">
    <property type="term" value="P:polysaccharide biosynthetic process"/>
    <property type="evidence" value="ECO:0007669"/>
    <property type="project" value="TreeGrafter"/>
</dbReference>
<dbReference type="InterPro" id="IPR015424">
    <property type="entry name" value="PyrdxlP-dep_Trfase"/>
</dbReference>
<organism evidence="3">
    <name type="scientific">marine metagenome</name>
    <dbReference type="NCBI Taxonomy" id="408172"/>
    <lineage>
        <taxon>unclassified sequences</taxon>
        <taxon>metagenomes</taxon>
        <taxon>ecological metagenomes</taxon>
    </lineage>
</organism>
<dbReference type="InterPro" id="IPR000653">
    <property type="entry name" value="DegT/StrS_aminotransferase"/>
</dbReference>
<sequence length="337" mass="36088">MGPEVVGFERAFADYCDSEYAVAVNSGTSALHLALLAVGIEAGDEVITVSMTFTATVAAVLLAGAVPVMVDVDPVYWTIDVSQIEAAITDRTKAILPVHLHGLMADMSSIRHIAEKHGLAVIEDAAQAHGSERDGYAVGSLGDIATFSFYPGKNLGALGEGGAITTNDAVLAETLRTLRDWGAREKYRPDLRGFNYRMDAIQGAVLTVKLGHLDRWLEARRQAARLYDAALTAAHYGRPTEPPESRHTYHVYSVLAPQRDLTIASLTKANIEYGIHYPVPVHLQPAYQTLGAGIGSLPVTEQLADEFLSLPIHSGLLDGDIEQVVMALDSAGNNASD</sequence>
<dbReference type="GO" id="GO:0008483">
    <property type="term" value="F:transaminase activity"/>
    <property type="evidence" value="ECO:0007669"/>
    <property type="project" value="TreeGrafter"/>
</dbReference>